<accession>A0ABP6VN60</accession>
<feature type="compositionally biased region" description="Basic and acidic residues" evidence="1">
    <location>
        <begin position="26"/>
        <end position="37"/>
    </location>
</feature>
<organism evidence="2 3">
    <name type="scientific">Kribbella ginsengisoli</name>
    <dbReference type="NCBI Taxonomy" id="363865"/>
    <lineage>
        <taxon>Bacteria</taxon>
        <taxon>Bacillati</taxon>
        <taxon>Actinomycetota</taxon>
        <taxon>Actinomycetes</taxon>
        <taxon>Propionibacteriales</taxon>
        <taxon>Kribbellaceae</taxon>
        <taxon>Kribbella</taxon>
    </lineage>
</organism>
<proteinExistence type="predicted"/>
<evidence type="ECO:0000313" key="2">
    <source>
        <dbReference type="EMBL" id="GAA3536810.1"/>
    </source>
</evidence>
<reference evidence="3" key="1">
    <citation type="journal article" date="2019" name="Int. J. Syst. Evol. Microbiol.">
        <title>The Global Catalogue of Microorganisms (GCM) 10K type strain sequencing project: providing services to taxonomists for standard genome sequencing and annotation.</title>
        <authorList>
            <consortium name="The Broad Institute Genomics Platform"/>
            <consortium name="The Broad Institute Genome Sequencing Center for Infectious Disease"/>
            <person name="Wu L."/>
            <person name="Ma J."/>
        </authorList>
    </citation>
    <scope>NUCLEOTIDE SEQUENCE [LARGE SCALE GENOMIC DNA]</scope>
    <source>
        <strain evidence="3">JCM 16928</strain>
    </source>
</reference>
<comment type="caution">
    <text evidence="2">The sequence shown here is derived from an EMBL/GenBank/DDBJ whole genome shotgun (WGS) entry which is preliminary data.</text>
</comment>
<evidence type="ECO:0000256" key="1">
    <source>
        <dbReference type="SAM" id="MobiDB-lite"/>
    </source>
</evidence>
<feature type="region of interest" description="Disordered" evidence="1">
    <location>
        <begin position="25"/>
        <end position="65"/>
    </location>
</feature>
<sequence length="138" mass="14450">MQVLAKTALGTVLVALVAGCGYGSDEPDRPAPHKVADRAPVTPVDGPPPGRPIATYEGQGNDSIETPVLENPWHIAWEFDCGGSSGKFTVTDSLMGNLAPIARTGPGQSGTFDQFASAGSRTLTVITTCNWSMSLYQE</sequence>
<dbReference type="PROSITE" id="PS51257">
    <property type="entry name" value="PROKAR_LIPOPROTEIN"/>
    <property type="match status" value="1"/>
</dbReference>
<evidence type="ECO:0008006" key="4">
    <source>
        <dbReference type="Google" id="ProtNLM"/>
    </source>
</evidence>
<protein>
    <recommendedName>
        <fullName evidence="4">Lipoprotein</fullName>
    </recommendedName>
</protein>
<evidence type="ECO:0000313" key="3">
    <source>
        <dbReference type="Proteomes" id="UP001501222"/>
    </source>
</evidence>
<name>A0ABP6VN60_9ACTN</name>
<dbReference type="EMBL" id="BAABAA010000001">
    <property type="protein sequence ID" value="GAA3536810.1"/>
    <property type="molecule type" value="Genomic_DNA"/>
</dbReference>
<gene>
    <name evidence="2" type="ORF">GCM10022235_00330</name>
</gene>
<dbReference type="Proteomes" id="UP001501222">
    <property type="component" value="Unassembled WGS sequence"/>
</dbReference>
<keyword evidence="3" id="KW-1185">Reference proteome</keyword>